<gene>
    <name evidence="1" type="ORF">SDRG_05414</name>
</gene>
<dbReference type="eggNOG" id="ENOG502S9NE">
    <property type="taxonomic scope" value="Eukaryota"/>
</dbReference>
<evidence type="ECO:0000313" key="2">
    <source>
        <dbReference type="Proteomes" id="UP000030762"/>
    </source>
</evidence>
<evidence type="ECO:0000313" key="1">
    <source>
        <dbReference type="EMBL" id="EQC37188.1"/>
    </source>
</evidence>
<dbReference type="RefSeq" id="XP_008609350.1">
    <property type="nucleotide sequence ID" value="XM_008611128.1"/>
</dbReference>
<accession>T0RX69</accession>
<protein>
    <submittedName>
        <fullName evidence="1">Uncharacterized protein</fullName>
    </submittedName>
</protein>
<proteinExistence type="predicted"/>
<dbReference type="AlphaFoldDB" id="T0RX69"/>
<dbReference type="VEuPathDB" id="FungiDB:SDRG_05414"/>
<name>T0RX69_SAPDV</name>
<dbReference type="OMA" id="QEADANM"/>
<dbReference type="GeneID" id="19946141"/>
<sequence>MSRKMRHFRERTMAKSIRSKIKKYFRRQLRNTIGKDDLEKKQALIQENLKKTLEIQSGSTLASLKLAMGSTKAPMVPDVPDEAMVDTEGAVEAEIANETALKQTNRKDHLLKKKKIAAKASSKKKKFVHFHTLRKKGA</sequence>
<reference evidence="1 2" key="1">
    <citation type="submission" date="2012-04" db="EMBL/GenBank/DDBJ databases">
        <title>The Genome Sequence of Saprolegnia declina VS20.</title>
        <authorList>
            <consortium name="The Broad Institute Genome Sequencing Platform"/>
            <person name="Russ C."/>
            <person name="Nusbaum C."/>
            <person name="Tyler B."/>
            <person name="van West P."/>
            <person name="Dieguez-Uribeondo J."/>
            <person name="de Bruijn I."/>
            <person name="Tripathy S."/>
            <person name="Jiang R."/>
            <person name="Young S.K."/>
            <person name="Zeng Q."/>
            <person name="Gargeya S."/>
            <person name="Fitzgerald M."/>
            <person name="Haas B."/>
            <person name="Abouelleil A."/>
            <person name="Alvarado L."/>
            <person name="Arachchi H.M."/>
            <person name="Berlin A."/>
            <person name="Chapman S.B."/>
            <person name="Goldberg J."/>
            <person name="Griggs A."/>
            <person name="Gujja S."/>
            <person name="Hansen M."/>
            <person name="Howarth C."/>
            <person name="Imamovic A."/>
            <person name="Larimer J."/>
            <person name="McCowen C."/>
            <person name="Montmayeur A."/>
            <person name="Murphy C."/>
            <person name="Neiman D."/>
            <person name="Pearson M."/>
            <person name="Priest M."/>
            <person name="Roberts A."/>
            <person name="Saif S."/>
            <person name="Shea T."/>
            <person name="Sisk P."/>
            <person name="Sykes S."/>
            <person name="Wortman J."/>
            <person name="Nusbaum C."/>
            <person name="Birren B."/>
        </authorList>
    </citation>
    <scope>NUCLEOTIDE SEQUENCE [LARGE SCALE GENOMIC DNA]</scope>
    <source>
        <strain evidence="1 2">VS20</strain>
    </source>
</reference>
<dbReference type="Proteomes" id="UP000030762">
    <property type="component" value="Unassembled WGS sequence"/>
</dbReference>
<dbReference type="InParanoid" id="T0RX69"/>
<dbReference type="EMBL" id="JH767145">
    <property type="protein sequence ID" value="EQC37188.1"/>
    <property type="molecule type" value="Genomic_DNA"/>
</dbReference>
<keyword evidence="2" id="KW-1185">Reference proteome</keyword>
<organism evidence="1 2">
    <name type="scientific">Saprolegnia diclina (strain VS20)</name>
    <dbReference type="NCBI Taxonomy" id="1156394"/>
    <lineage>
        <taxon>Eukaryota</taxon>
        <taxon>Sar</taxon>
        <taxon>Stramenopiles</taxon>
        <taxon>Oomycota</taxon>
        <taxon>Saprolegniomycetes</taxon>
        <taxon>Saprolegniales</taxon>
        <taxon>Saprolegniaceae</taxon>
        <taxon>Saprolegnia</taxon>
    </lineage>
</organism>
<dbReference type="OrthoDB" id="73576at2759"/>